<dbReference type="Proteomes" id="UP000279541">
    <property type="component" value="Chromosome"/>
</dbReference>
<organism evidence="1 2">
    <name type="scientific">Chryseobacterium joostei</name>
    <dbReference type="NCBI Taxonomy" id="112234"/>
    <lineage>
        <taxon>Bacteria</taxon>
        <taxon>Pseudomonadati</taxon>
        <taxon>Bacteroidota</taxon>
        <taxon>Flavobacteriia</taxon>
        <taxon>Flavobacteriales</taxon>
        <taxon>Weeksellaceae</taxon>
        <taxon>Chryseobacterium group</taxon>
        <taxon>Chryseobacterium</taxon>
    </lineage>
</organism>
<keyword evidence="2" id="KW-1185">Reference proteome</keyword>
<protein>
    <submittedName>
        <fullName evidence="1">Uncharacterized protein</fullName>
    </submittedName>
</protein>
<name>A0ABM7BNA4_9FLAO</name>
<evidence type="ECO:0000313" key="1">
    <source>
        <dbReference type="EMBL" id="AZB00743.1"/>
    </source>
</evidence>
<accession>A0ABM7BNA4</accession>
<evidence type="ECO:0000313" key="2">
    <source>
        <dbReference type="Proteomes" id="UP000279541"/>
    </source>
</evidence>
<reference evidence="1 2" key="1">
    <citation type="submission" date="2018-11" db="EMBL/GenBank/DDBJ databases">
        <title>Proposal to divide the Flavobacteriaceae and reorganize its genera based on Amino Acid Identity values calculated from whole genome sequences.</title>
        <authorList>
            <person name="Nicholson A.C."/>
            <person name="Gulvik C.A."/>
            <person name="Whitney A.M."/>
            <person name="Humrighouse B.W."/>
            <person name="Bell M."/>
            <person name="Holmes B."/>
            <person name="Steigerwalt A.G."/>
            <person name="Villarma A."/>
            <person name="Sheth M."/>
            <person name="Batra D."/>
            <person name="Pryor J."/>
            <person name="Bernardet J.-F."/>
            <person name="Hugo C."/>
            <person name="Kampfer P."/>
            <person name="Newman J."/>
            <person name="McQuiston J.R."/>
        </authorList>
    </citation>
    <scope>NUCLEOTIDE SEQUENCE [LARGE SCALE GENOMIC DNA]</scope>
    <source>
        <strain evidence="1 2">DSM 16927</strain>
    </source>
</reference>
<sequence>MQDLFPGWKEGDPYMQFPDLRVQSFGGSTSYILNKNFWQKVSIPRGNGRVKAPEAGFRF</sequence>
<gene>
    <name evidence="1" type="ORF">EG359_14490</name>
</gene>
<dbReference type="EMBL" id="CP033926">
    <property type="protein sequence ID" value="AZB00743.1"/>
    <property type="molecule type" value="Genomic_DNA"/>
</dbReference>
<proteinExistence type="predicted"/>